<feature type="transmembrane region" description="Helical" evidence="1">
    <location>
        <begin position="261"/>
        <end position="282"/>
    </location>
</feature>
<reference evidence="2 3" key="1">
    <citation type="submission" date="2019-03" db="EMBL/GenBank/DDBJ databases">
        <title>Genomic Encyclopedia of Type Strains, Phase IV (KMG-IV): sequencing the most valuable type-strain genomes for metagenomic binning, comparative biology and taxonomic classification.</title>
        <authorList>
            <person name="Goeker M."/>
        </authorList>
    </citation>
    <scope>NUCLEOTIDE SEQUENCE [LARGE SCALE GENOMIC DNA]</scope>
    <source>
        <strain evidence="2 3">DSM 24176</strain>
    </source>
</reference>
<feature type="transmembrane region" description="Helical" evidence="1">
    <location>
        <begin position="180"/>
        <end position="202"/>
    </location>
</feature>
<feature type="transmembrane region" description="Helical" evidence="1">
    <location>
        <begin position="65"/>
        <end position="84"/>
    </location>
</feature>
<dbReference type="AlphaFoldDB" id="A0A4V2Q0H2"/>
<proteinExistence type="predicted"/>
<feature type="transmembrane region" description="Helical" evidence="1">
    <location>
        <begin position="149"/>
        <end position="168"/>
    </location>
</feature>
<sequence length="329" mass="37789">MIKKIPSKMIGFSFIRAIIQLVLISIVALGMMPFVNNMVTSNAILNGFNMILFQPLIAGNQQAHINISLLVVLWFLIVYISNAFFKLKNQSLKNVITSRLLDSVFLTVLLIGVEYLLTNNITWLFSLVVLITLFNIFFLMLKIELFKKITAIVLPAVVIPSVIFAFFFSMEVGIQGEYSFWLIIPNIIVYLTVIALGGNVILSFTNEELVINGFQLSNDSLYYSEIEGIFPYVVAALIVGFLMVLGVHYYTNYINKWINQIYLLIYFYIFVLISILISRFSFHFPFIGSVSIRAEFGISIVIIPLYLMMIYFVRRIYYGIKRSIKNERE</sequence>
<keyword evidence="1" id="KW-1133">Transmembrane helix</keyword>
<feature type="transmembrane region" description="Helical" evidence="1">
    <location>
        <begin position="96"/>
        <end position="117"/>
    </location>
</feature>
<feature type="transmembrane region" description="Helical" evidence="1">
    <location>
        <begin position="294"/>
        <end position="313"/>
    </location>
</feature>
<comment type="caution">
    <text evidence="2">The sequence shown here is derived from an EMBL/GenBank/DDBJ whole genome shotgun (WGS) entry which is preliminary data.</text>
</comment>
<protein>
    <submittedName>
        <fullName evidence="2">Uncharacterized protein</fullName>
    </submittedName>
</protein>
<dbReference type="EMBL" id="SMGQ01000012">
    <property type="protein sequence ID" value="TCK93271.1"/>
    <property type="molecule type" value="Genomic_DNA"/>
</dbReference>
<feature type="transmembrane region" description="Helical" evidence="1">
    <location>
        <begin position="38"/>
        <end position="58"/>
    </location>
</feature>
<dbReference type="OrthoDB" id="9936846at2"/>
<dbReference type="Proteomes" id="UP000294545">
    <property type="component" value="Unassembled WGS sequence"/>
</dbReference>
<evidence type="ECO:0000313" key="2">
    <source>
        <dbReference type="EMBL" id="TCK93271.1"/>
    </source>
</evidence>
<evidence type="ECO:0000313" key="3">
    <source>
        <dbReference type="Proteomes" id="UP000294545"/>
    </source>
</evidence>
<evidence type="ECO:0000256" key="1">
    <source>
        <dbReference type="SAM" id="Phobius"/>
    </source>
</evidence>
<feature type="transmembrane region" description="Helical" evidence="1">
    <location>
        <begin position="124"/>
        <end position="143"/>
    </location>
</feature>
<dbReference type="RefSeq" id="WP_132282184.1">
    <property type="nucleotide sequence ID" value="NZ_SMGQ01000012.1"/>
</dbReference>
<keyword evidence="1" id="KW-0812">Transmembrane</keyword>
<feature type="transmembrane region" description="Helical" evidence="1">
    <location>
        <begin position="12"/>
        <end position="32"/>
    </location>
</feature>
<keyword evidence="3" id="KW-1185">Reference proteome</keyword>
<organism evidence="2 3">
    <name type="scientific">Natranaerovirga hydrolytica</name>
    <dbReference type="NCBI Taxonomy" id="680378"/>
    <lineage>
        <taxon>Bacteria</taxon>
        <taxon>Bacillati</taxon>
        <taxon>Bacillota</taxon>
        <taxon>Clostridia</taxon>
        <taxon>Lachnospirales</taxon>
        <taxon>Natranaerovirgaceae</taxon>
        <taxon>Natranaerovirga</taxon>
    </lineage>
</organism>
<feature type="transmembrane region" description="Helical" evidence="1">
    <location>
        <begin position="229"/>
        <end position="249"/>
    </location>
</feature>
<accession>A0A4V2Q0H2</accession>
<name>A0A4V2Q0H2_9FIRM</name>
<gene>
    <name evidence="2" type="ORF">EDC19_1462</name>
</gene>
<keyword evidence="1" id="KW-0472">Membrane</keyword>